<keyword evidence="1" id="KW-1133">Transmembrane helix</keyword>
<keyword evidence="1" id="KW-0812">Transmembrane</keyword>
<dbReference type="RefSeq" id="WP_034630772.1">
    <property type="nucleotide sequence ID" value="NZ_JRJU01000020.1"/>
</dbReference>
<keyword evidence="3" id="KW-1185">Reference proteome</keyword>
<name>A0A0B0IA44_9BACI</name>
<sequence>MQTNFNLTGYHYVIEDEFAEPIMMLIEEGFINKERYEAQMTAGQALKVVMAINQANSLWMISIFQISVFLTGLFMLLSTPFRNRKSFKWYVGIYLLSLIVVVIWNITSHIEIIENIVRNLKSIER</sequence>
<keyword evidence="1" id="KW-0472">Membrane</keyword>
<dbReference type="AlphaFoldDB" id="A0A0B0IA44"/>
<accession>A0A0B0IA44</accession>
<evidence type="ECO:0000313" key="2">
    <source>
        <dbReference type="EMBL" id="KHF39383.1"/>
    </source>
</evidence>
<gene>
    <name evidence="2" type="ORF">LQ50_15975</name>
</gene>
<dbReference type="EMBL" id="JRJU01000020">
    <property type="protein sequence ID" value="KHF39383.1"/>
    <property type="molecule type" value="Genomic_DNA"/>
</dbReference>
<feature type="transmembrane region" description="Helical" evidence="1">
    <location>
        <begin position="58"/>
        <end position="77"/>
    </location>
</feature>
<dbReference type="eggNOG" id="ENOG5030DBV">
    <property type="taxonomic scope" value="Bacteria"/>
</dbReference>
<reference evidence="2 3" key="1">
    <citation type="submission" date="2014-09" db="EMBL/GenBank/DDBJ databases">
        <title>Genome sequencing and annotation of Bacillus Okhensis strain Kh10-101T.</title>
        <authorList>
            <person name="Prakash J.S."/>
        </authorList>
    </citation>
    <scope>NUCLEOTIDE SEQUENCE [LARGE SCALE GENOMIC DNA]</scope>
    <source>
        <strain evidence="3">Kh10-101T</strain>
    </source>
</reference>
<protein>
    <submittedName>
        <fullName evidence="2">Uncharacterized protein</fullName>
    </submittedName>
</protein>
<evidence type="ECO:0000256" key="1">
    <source>
        <dbReference type="SAM" id="Phobius"/>
    </source>
</evidence>
<evidence type="ECO:0000313" key="3">
    <source>
        <dbReference type="Proteomes" id="UP000030832"/>
    </source>
</evidence>
<feature type="transmembrane region" description="Helical" evidence="1">
    <location>
        <begin position="89"/>
        <end position="107"/>
    </location>
</feature>
<proteinExistence type="predicted"/>
<organism evidence="2 3">
    <name type="scientific">Halalkalibacter okhensis</name>
    <dbReference type="NCBI Taxonomy" id="333138"/>
    <lineage>
        <taxon>Bacteria</taxon>
        <taxon>Bacillati</taxon>
        <taxon>Bacillota</taxon>
        <taxon>Bacilli</taxon>
        <taxon>Bacillales</taxon>
        <taxon>Bacillaceae</taxon>
        <taxon>Halalkalibacter</taxon>
    </lineage>
</organism>
<dbReference type="OrthoDB" id="2887432at2"/>
<dbReference type="Proteomes" id="UP000030832">
    <property type="component" value="Unassembled WGS sequence"/>
</dbReference>
<comment type="caution">
    <text evidence="2">The sequence shown here is derived from an EMBL/GenBank/DDBJ whole genome shotgun (WGS) entry which is preliminary data.</text>
</comment>